<dbReference type="STRING" id="105984.A0A427XMK3"/>
<dbReference type="OrthoDB" id="263283at2759"/>
<keyword evidence="6" id="KW-1185">Reference proteome</keyword>
<keyword evidence="1 5" id="KW-0808">Transferase</keyword>
<dbReference type="GO" id="GO:0046835">
    <property type="term" value="P:carbohydrate phosphorylation"/>
    <property type="evidence" value="ECO:0007669"/>
    <property type="project" value="TreeGrafter"/>
</dbReference>
<feature type="region of interest" description="Disordered" evidence="2">
    <location>
        <begin position="1"/>
        <end position="40"/>
    </location>
</feature>
<evidence type="ECO:0000313" key="6">
    <source>
        <dbReference type="Proteomes" id="UP000279236"/>
    </source>
</evidence>
<dbReference type="GO" id="GO:0016757">
    <property type="term" value="F:glycosyltransferase activity"/>
    <property type="evidence" value="ECO:0007669"/>
    <property type="project" value="UniProtKB-KW"/>
</dbReference>
<dbReference type="InterPro" id="IPR031357">
    <property type="entry name" value="Stealth_CR3"/>
</dbReference>
<dbReference type="InterPro" id="IPR031356">
    <property type="entry name" value="Stealth_CR4"/>
</dbReference>
<evidence type="ECO:0000259" key="3">
    <source>
        <dbReference type="Pfam" id="PF17102"/>
    </source>
</evidence>
<dbReference type="Pfam" id="PF17103">
    <property type="entry name" value="Stealth_CR4"/>
    <property type="match status" value="1"/>
</dbReference>
<keyword evidence="5" id="KW-0328">Glycosyltransferase</keyword>
<dbReference type="GO" id="GO:0003976">
    <property type="term" value="F:UDP-N-acetylglucosamine-lysosomal-enzyme N-acetylglucosaminephosphotransferase activity"/>
    <property type="evidence" value="ECO:0007669"/>
    <property type="project" value="TreeGrafter"/>
</dbReference>
<feature type="compositionally biased region" description="Basic and acidic residues" evidence="2">
    <location>
        <begin position="309"/>
        <end position="323"/>
    </location>
</feature>
<feature type="region of interest" description="Disordered" evidence="2">
    <location>
        <begin position="97"/>
        <end position="116"/>
    </location>
</feature>
<comment type="caution">
    <text evidence="5">The sequence shown here is derived from an EMBL/GenBank/DDBJ whole genome shotgun (WGS) entry which is preliminary data.</text>
</comment>
<dbReference type="GO" id="GO:0005794">
    <property type="term" value="C:Golgi apparatus"/>
    <property type="evidence" value="ECO:0007669"/>
    <property type="project" value="TreeGrafter"/>
</dbReference>
<organism evidence="5 6">
    <name type="scientific">Apiotrichum porosum</name>
    <dbReference type="NCBI Taxonomy" id="105984"/>
    <lineage>
        <taxon>Eukaryota</taxon>
        <taxon>Fungi</taxon>
        <taxon>Dikarya</taxon>
        <taxon>Basidiomycota</taxon>
        <taxon>Agaricomycotina</taxon>
        <taxon>Tremellomycetes</taxon>
        <taxon>Trichosporonales</taxon>
        <taxon>Trichosporonaceae</taxon>
        <taxon>Apiotrichum</taxon>
    </lineage>
</organism>
<sequence>MTPPAVGYGNSEPSSSTRSSSYTDRSPSPSSPTYRRAHVARRRLNMSSRVRHLLTPRILTPLLLWSVSLWLVHRYLYALPLPSWKTLSPEDTTVRVESLFPPTPDRQGEDSLDSLDPRYRPFAPIPPPSPFPRLRPTRFLPKHCMESWFMDGEITCTPEELGEEDTLDATWLWVNGSDSRWAGEMATWRKVHNVYSPERHFREQNELKYSMRSVVKALEGHIRTCHLILYDYAFDVQRDVDLLPQSTIDLLEDEMKHHRADRSSAERYNGTSETEISNALASHLSENWRVSQTPTWLDFSKLDPNSPDHPAEQSPHNESETQWRGEVKYPQLRYAAHSEIFHLPTRDRADIDDAGETEWREKEWRKKALPSYNSMAIESRIGWLPGLADVALALNDDFFILRPHAVSDFHSPLYGNVVRFDWGWFQQVRPVLEEARFNDAGELGGLWHANYLLSQRFPHRLRPYFAHAPKIITRSLHHEASIMFQEALTISGSRRFREVKFGEGDVQMQWLLTALRVERWREALLWTWAVANLGGANGQWGDDSRAAIKNLFELGKGDEDVVQIEVHRGERKTLQSMKETFGKAGWAAPKATDFKFSSMDGHIPRILKPGSNENLNDWCNLDLQHCFGPFWDQTDASIPADEMFKRLTFQHPECGDCMIMALVTASGPKGLSAFFPAEDATFVNPSTNPSPSFVPVAHLPLTPTWQEADFSMSRVLATTSMPGEAVNLREYTMHLLSRYQYSHGKSVSHFHMLKDPNHALKVFNDMLDKNPKVSILGLNDDIERGYEEVRKIMNRWFESRWPEKNVWERGWSEDQE</sequence>
<feature type="compositionally biased region" description="Low complexity" evidence="2">
    <location>
        <begin position="13"/>
        <end position="34"/>
    </location>
</feature>
<evidence type="ECO:0000256" key="1">
    <source>
        <dbReference type="ARBA" id="ARBA00022679"/>
    </source>
</evidence>
<dbReference type="PANTHER" id="PTHR24045:SF0">
    <property type="entry name" value="N-ACETYLGLUCOSAMINE-1-PHOSPHOTRANSFERASE SUBUNITS ALPHA_BETA"/>
    <property type="match status" value="1"/>
</dbReference>
<dbReference type="Pfam" id="PF17102">
    <property type="entry name" value="Stealth_CR3"/>
    <property type="match status" value="1"/>
</dbReference>
<dbReference type="PANTHER" id="PTHR24045">
    <property type="match status" value="1"/>
</dbReference>
<protein>
    <submittedName>
        <fullName evidence="5">Xanthine phosphoribosyltransferase 1</fullName>
    </submittedName>
</protein>
<proteinExistence type="predicted"/>
<dbReference type="AlphaFoldDB" id="A0A427XMK3"/>
<feature type="domain" description="Stealth protein CR3 conserved region 3" evidence="3">
    <location>
        <begin position="466"/>
        <end position="516"/>
    </location>
</feature>
<dbReference type="RefSeq" id="XP_028475093.1">
    <property type="nucleotide sequence ID" value="XM_028624925.1"/>
</dbReference>
<feature type="region of interest" description="Disordered" evidence="2">
    <location>
        <begin position="299"/>
        <end position="323"/>
    </location>
</feature>
<evidence type="ECO:0000259" key="4">
    <source>
        <dbReference type="Pfam" id="PF17103"/>
    </source>
</evidence>
<feature type="domain" description="Stealth protein CR4 conserved region 4" evidence="4">
    <location>
        <begin position="766"/>
        <end position="814"/>
    </location>
</feature>
<dbReference type="InterPro" id="IPR047141">
    <property type="entry name" value="Stealth"/>
</dbReference>
<gene>
    <name evidence="5" type="primary">XPT1</name>
    <name evidence="5" type="ORF">EHS24_009655</name>
</gene>
<reference evidence="5 6" key="1">
    <citation type="submission" date="2018-11" db="EMBL/GenBank/DDBJ databases">
        <title>Genome sequence of Apiotrichum porosum DSM 27194.</title>
        <authorList>
            <person name="Aliyu H."/>
            <person name="Gorte O."/>
            <person name="Ochsenreither K."/>
        </authorList>
    </citation>
    <scope>NUCLEOTIDE SEQUENCE [LARGE SCALE GENOMIC DNA]</scope>
    <source>
        <strain evidence="5 6">DSM 27194</strain>
    </source>
</reference>
<name>A0A427XMK3_9TREE</name>
<dbReference type="GeneID" id="39594198"/>
<accession>A0A427XMK3</accession>
<evidence type="ECO:0000256" key="2">
    <source>
        <dbReference type="SAM" id="MobiDB-lite"/>
    </source>
</evidence>
<dbReference type="Proteomes" id="UP000279236">
    <property type="component" value="Unassembled WGS sequence"/>
</dbReference>
<evidence type="ECO:0000313" key="5">
    <source>
        <dbReference type="EMBL" id="RSH79984.1"/>
    </source>
</evidence>
<dbReference type="EMBL" id="RSCE01000009">
    <property type="protein sequence ID" value="RSH79984.1"/>
    <property type="molecule type" value="Genomic_DNA"/>
</dbReference>